<evidence type="ECO:0000313" key="3">
    <source>
        <dbReference type="Proteomes" id="UP001189429"/>
    </source>
</evidence>
<feature type="region of interest" description="Disordered" evidence="1">
    <location>
        <begin position="184"/>
        <end position="203"/>
    </location>
</feature>
<name>A0ABN9QL39_9DINO</name>
<evidence type="ECO:0000256" key="1">
    <source>
        <dbReference type="SAM" id="MobiDB-lite"/>
    </source>
</evidence>
<dbReference type="EMBL" id="CAUYUJ010003177">
    <property type="protein sequence ID" value="CAK0804158.1"/>
    <property type="molecule type" value="Genomic_DNA"/>
</dbReference>
<organism evidence="2 3">
    <name type="scientific">Prorocentrum cordatum</name>
    <dbReference type="NCBI Taxonomy" id="2364126"/>
    <lineage>
        <taxon>Eukaryota</taxon>
        <taxon>Sar</taxon>
        <taxon>Alveolata</taxon>
        <taxon>Dinophyceae</taxon>
        <taxon>Prorocentrales</taxon>
        <taxon>Prorocentraceae</taxon>
        <taxon>Prorocentrum</taxon>
    </lineage>
</organism>
<protein>
    <submittedName>
        <fullName evidence="2">Uncharacterized protein</fullName>
    </submittedName>
</protein>
<accession>A0ABN9QL39</accession>
<evidence type="ECO:0000313" key="2">
    <source>
        <dbReference type="EMBL" id="CAK0804158.1"/>
    </source>
</evidence>
<reference evidence="2" key="1">
    <citation type="submission" date="2023-10" db="EMBL/GenBank/DDBJ databases">
        <authorList>
            <person name="Chen Y."/>
            <person name="Shah S."/>
            <person name="Dougan E. K."/>
            <person name="Thang M."/>
            <person name="Chan C."/>
        </authorList>
    </citation>
    <scope>NUCLEOTIDE SEQUENCE [LARGE SCALE GENOMIC DNA]</scope>
</reference>
<comment type="caution">
    <text evidence="2">The sequence shown here is derived from an EMBL/GenBank/DDBJ whole genome shotgun (WGS) entry which is preliminary data.</text>
</comment>
<gene>
    <name evidence="2" type="ORF">PCOR1329_LOCUS11063</name>
</gene>
<proteinExistence type="predicted"/>
<sequence>MAARLLGKLRPGLAATSTSVAGLAKPQQCLAEEPDWVVGGRYELLREATLRGPSTESEAIVGKLPAKRLVLLLALHRSSVRASTNELVTDEVVLGFLADTSRAGWLYGWAQLSGPDTDHRGGAIALRQRCRSSWEVGGRYRVTGNLALREGIELDSPEMRETRKGEEVLVLTLGLHMQTPWHDGFCSSSTSPRGRPGNKKRHR</sequence>
<keyword evidence="3" id="KW-1185">Reference proteome</keyword>
<dbReference type="Proteomes" id="UP001189429">
    <property type="component" value="Unassembled WGS sequence"/>
</dbReference>